<evidence type="ECO:0000313" key="1">
    <source>
        <dbReference type="Proteomes" id="UP000492821"/>
    </source>
</evidence>
<accession>A0A7E4VEH0</accession>
<protein>
    <submittedName>
        <fullName evidence="2">Uncharacterized protein</fullName>
    </submittedName>
</protein>
<dbReference type="WBParaSite" id="Pan_g20087.t1">
    <property type="protein sequence ID" value="Pan_g20087.t1"/>
    <property type="gene ID" value="Pan_g20087"/>
</dbReference>
<reference evidence="2" key="2">
    <citation type="submission" date="2020-10" db="UniProtKB">
        <authorList>
            <consortium name="WormBaseParasite"/>
        </authorList>
    </citation>
    <scope>IDENTIFICATION</scope>
</reference>
<dbReference type="AlphaFoldDB" id="A0A7E4VEH0"/>
<dbReference type="Proteomes" id="UP000492821">
    <property type="component" value="Unassembled WGS sequence"/>
</dbReference>
<organism evidence="1 2">
    <name type="scientific">Panagrellus redivivus</name>
    <name type="common">Microworm</name>
    <dbReference type="NCBI Taxonomy" id="6233"/>
    <lineage>
        <taxon>Eukaryota</taxon>
        <taxon>Metazoa</taxon>
        <taxon>Ecdysozoa</taxon>
        <taxon>Nematoda</taxon>
        <taxon>Chromadorea</taxon>
        <taxon>Rhabditida</taxon>
        <taxon>Tylenchina</taxon>
        <taxon>Panagrolaimomorpha</taxon>
        <taxon>Panagrolaimoidea</taxon>
        <taxon>Panagrolaimidae</taxon>
        <taxon>Panagrellus</taxon>
    </lineage>
</organism>
<sequence length="74" mass="8756">MLSYKWRHLEAYYNMAVLESEPELQLEYTALFQLLGHKRCEPGRVCQQPTVLWQQKKEDYSPSFDAFHAASIFS</sequence>
<proteinExistence type="predicted"/>
<name>A0A7E4VEH0_PANRE</name>
<reference evidence="1" key="1">
    <citation type="journal article" date="2013" name="Genetics">
        <title>The draft genome and transcriptome of Panagrellus redivivus are shaped by the harsh demands of a free-living lifestyle.</title>
        <authorList>
            <person name="Srinivasan J."/>
            <person name="Dillman A.R."/>
            <person name="Macchietto M.G."/>
            <person name="Heikkinen L."/>
            <person name="Lakso M."/>
            <person name="Fracchia K.M."/>
            <person name="Antoshechkin I."/>
            <person name="Mortazavi A."/>
            <person name="Wong G."/>
            <person name="Sternberg P.W."/>
        </authorList>
    </citation>
    <scope>NUCLEOTIDE SEQUENCE [LARGE SCALE GENOMIC DNA]</scope>
    <source>
        <strain evidence="1">MT8872</strain>
    </source>
</reference>
<evidence type="ECO:0000313" key="2">
    <source>
        <dbReference type="WBParaSite" id="Pan_g20087.t1"/>
    </source>
</evidence>
<keyword evidence="1" id="KW-1185">Reference proteome</keyword>